<keyword evidence="2" id="KW-1185">Reference proteome</keyword>
<sequence>MFFEDVLEAFKDPVKTDKCIEFNLNFHRENKETFLNNFKEWIIKNKNEYFTKFHTLYKITKRFSKCFGVFYDDLSFKQWKLDVFIFTLFIEVHKELSKNYSELEKEAFNVFLHQDKNTDIYKSYKKLARIFFYHKKILLKAETESFFNRTKNLNTFEKFEYLDKTYKNNNKLRKHLFKILYCECEFSKDFYLNMRKYKDFILLLCKNGLYKYIKKDINKVCKEKLNFIKNLSNNDMIIFCIIDLQLFTLFVTKDLFINIKLNNQREYKHNQIFIRGDTIGVSLFDTLSDSIFDLTCALIEDKKPGSNFLISNFMQLKERYDKEIFLVYQKTIVENKQKLFYMIKLKFLEALDYCTSFSEITNIKPIFITEFEREVYGMDGFLDVEIVLKEIKKEFSSLYKEIDQYSDINNLLHAYGFETNDLDNEQNSTNISSQADLEISKMIIFKEEFSCYNDKYYLCSVNDSKSDIKITKEVMDIFYYKQISYFFSEMDDKKTYLTKFLFYITKNLLKNTLNKNKFAIFLSCLNEHQKYKFLRIILEFELTEKNNKYFLEVTEQEKTTFKNKKKEILSFKKKIIDAEEKYSLLLFNYYNFYEIGSNFEIGKLPFDRFRECFIADINNKLSYSNNDNNTENVKKFKLDETFKKSKILLMKKCLWPNLASLEFDCSEMIPVKSMLIKNLKVDGIKLSFNDLMSKVKTKIDTYTMVLNIGQYIFLKAVIYQKIDEILSFIKKTQENIYFKKQIDHLFTTNIVFKEGEVHSYNLRDGDFSIKSSYLLNDLEEITKENDIKEVSKKHVLQAKILKDLKVNKEVLTEKYSSSECYKEAIEDLEGKELVEISGTIIKLIL</sequence>
<evidence type="ECO:0000313" key="2">
    <source>
        <dbReference type="Proteomes" id="UP000192758"/>
    </source>
</evidence>
<dbReference type="EMBL" id="MNPJ01000015">
    <property type="protein sequence ID" value="OQS54947.1"/>
    <property type="molecule type" value="Genomic_DNA"/>
</dbReference>
<organism evidence="1 2">
    <name type="scientific">Ecytonucleospora hepatopenaei</name>
    <dbReference type="NCBI Taxonomy" id="646526"/>
    <lineage>
        <taxon>Eukaryota</taxon>
        <taxon>Fungi</taxon>
        <taxon>Fungi incertae sedis</taxon>
        <taxon>Microsporidia</taxon>
        <taxon>Enterocytozoonidae</taxon>
        <taxon>Ecytonucleospora</taxon>
    </lineage>
</organism>
<protein>
    <submittedName>
        <fullName evidence="1">Uncharacterized protein</fullName>
    </submittedName>
</protein>
<proteinExistence type="predicted"/>
<reference evidence="1 2" key="1">
    <citation type="journal article" date="2017" name="Environ. Microbiol.">
        <title>Decay of the glycolytic pathway and adaptation to intranuclear parasitism within Enterocytozoonidae microsporidia.</title>
        <authorList>
            <person name="Wiredu Boakye D."/>
            <person name="Jaroenlak P."/>
            <person name="Prachumwat A."/>
            <person name="Williams T.A."/>
            <person name="Bateman K.S."/>
            <person name="Itsathitphaisarn O."/>
            <person name="Sritunyalucksana K."/>
            <person name="Paszkiewicz K.H."/>
            <person name="Moore K.A."/>
            <person name="Stentiford G.D."/>
            <person name="Williams B.A."/>
        </authorList>
    </citation>
    <scope>NUCLEOTIDE SEQUENCE [LARGE SCALE GENOMIC DNA]</scope>
    <source>
        <strain evidence="1 2">TH1</strain>
    </source>
</reference>
<evidence type="ECO:0000313" key="1">
    <source>
        <dbReference type="EMBL" id="OQS54947.1"/>
    </source>
</evidence>
<dbReference type="OrthoDB" id="10658270at2759"/>
<gene>
    <name evidence="1" type="ORF">EHP00_1294</name>
</gene>
<dbReference type="AlphaFoldDB" id="A0A1W0E6Q0"/>
<accession>A0A1W0E6Q0</accession>
<dbReference type="VEuPathDB" id="MicrosporidiaDB:EHP00_1294"/>
<name>A0A1W0E6Q0_9MICR</name>
<dbReference type="Proteomes" id="UP000192758">
    <property type="component" value="Unassembled WGS sequence"/>
</dbReference>
<comment type="caution">
    <text evidence="1">The sequence shown here is derived from an EMBL/GenBank/DDBJ whole genome shotgun (WGS) entry which is preliminary data.</text>
</comment>